<keyword evidence="1" id="KW-0812">Transmembrane</keyword>
<accession>A0A702BN61</accession>
<dbReference type="EMBL" id="DAAMHO010000012">
    <property type="protein sequence ID" value="HAC6694888.1"/>
    <property type="molecule type" value="Genomic_DNA"/>
</dbReference>
<dbReference type="AlphaFoldDB" id="A0A702BN61"/>
<name>A0A702BN61_SALBN</name>
<proteinExistence type="predicted"/>
<gene>
    <name evidence="2" type="ORF">G0D16_11490</name>
</gene>
<reference evidence="2" key="1">
    <citation type="journal article" date="2018" name="Genome Biol.">
        <title>SKESA: strategic k-mer extension for scrupulous assemblies.</title>
        <authorList>
            <person name="Souvorov A."/>
            <person name="Agarwala R."/>
            <person name="Lipman D.J."/>
        </authorList>
    </citation>
    <scope>NUCLEOTIDE SEQUENCE</scope>
    <source>
        <strain evidence="2">2702-77</strain>
    </source>
</reference>
<reference evidence="2" key="2">
    <citation type="submission" date="2018-09" db="EMBL/GenBank/DDBJ databases">
        <authorList>
            <consortium name="NCBI Pathogen Detection Project"/>
        </authorList>
    </citation>
    <scope>NUCLEOTIDE SEQUENCE</scope>
    <source>
        <strain evidence="2">2702-77</strain>
    </source>
</reference>
<protein>
    <submittedName>
        <fullName evidence="2">Uncharacterized protein</fullName>
    </submittedName>
</protein>
<feature type="transmembrane region" description="Helical" evidence="1">
    <location>
        <begin position="28"/>
        <end position="47"/>
    </location>
</feature>
<sequence length="66" mass="7871">MSQLNEKRRLLYWKFCRTIRVNPEWGDYLAVSSGISSGFILTVPGFFTRVLRMLTKINNIYRRFPL</sequence>
<organism evidence="2">
    <name type="scientific">Salmonella bongori serovar 44:r:-</name>
    <dbReference type="NCBI Taxonomy" id="1967585"/>
    <lineage>
        <taxon>Bacteria</taxon>
        <taxon>Pseudomonadati</taxon>
        <taxon>Pseudomonadota</taxon>
        <taxon>Gammaproteobacteria</taxon>
        <taxon>Enterobacterales</taxon>
        <taxon>Enterobacteriaceae</taxon>
        <taxon>Salmonella</taxon>
    </lineage>
</organism>
<keyword evidence="1" id="KW-1133">Transmembrane helix</keyword>
<evidence type="ECO:0000256" key="1">
    <source>
        <dbReference type="SAM" id="Phobius"/>
    </source>
</evidence>
<comment type="caution">
    <text evidence="2">The sequence shown here is derived from an EMBL/GenBank/DDBJ whole genome shotgun (WGS) entry which is preliminary data.</text>
</comment>
<keyword evidence="1" id="KW-0472">Membrane</keyword>
<evidence type="ECO:0000313" key="2">
    <source>
        <dbReference type="EMBL" id="HAC6694888.1"/>
    </source>
</evidence>